<evidence type="ECO:0000256" key="6">
    <source>
        <dbReference type="ARBA" id="ARBA00023277"/>
    </source>
</evidence>
<keyword evidence="6 7" id="KW-0119">Carbohydrate metabolism</keyword>
<dbReference type="Proteomes" id="UP001597041">
    <property type="component" value="Unassembled WGS sequence"/>
</dbReference>
<dbReference type="HAMAP" id="MF_00520">
    <property type="entry name" value="Ribulokinase"/>
    <property type="match status" value="1"/>
</dbReference>
<dbReference type="Pfam" id="PF00370">
    <property type="entry name" value="FGGY_N"/>
    <property type="match status" value="1"/>
</dbReference>
<dbReference type="PIRSF" id="PIRSF000538">
    <property type="entry name" value="GlpK"/>
    <property type="match status" value="1"/>
</dbReference>
<protein>
    <recommendedName>
        <fullName evidence="7">Ribulokinase</fullName>
        <ecNumber evidence="7">2.7.1.16</ecNumber>
    </recommendedName>
</protein>
<dbReference type="EMBL" id="JBHTKK010000017">
    <property type="protein sequence ID" value="MFD1067018.1"/>
    <property type="molecule type" value="Genomic_DNA"/>
</dbReference>
<keyword evidence="2 7" id="KW-0547">Nucleotide-binding</keyword>
<evidence type="ECO:0000256" key="5">
    <source>
        <dbReference type="ARBA" id="ARBA00022935"/>
    </source>
</evidence>
<accession>A0ABW3NIR8</accession>
<evidence type="ECO:0000256" key="4">
    <source>
        <dbReference type="ARBA" id="ARBA00022840"/>
    </source>
</evidence>
<comment type="catalytic activity">
    <reaction evidence="7">
        <text>D-ribulose + ATP = D-ribulose 5-phosphate + ADP + H(+)</text>
        <dbReference type="Rhea" id="RHEA:17601"/>
        <dbReference type="ChEBI" id="CHEBI:15378"/>
        <dbReference type="ChEBI" id="CHEBI:17173"/>
        <dbReference type="ChEBI" id="CHEBI:30616"/>
        <dbReference type="ChEBI" id="CHEBI:58121"/>
        <dbReference type="ChEBI" id="CHEBI:456216"/>
        <dbReference type="EC" id="2.7.1.16"/>
    </reaction>
</comment>
<sequence length="551" mass="61076">MPYSIGVDFGTGSGRVMIVDTDNGDIAAMSVIDFRSGTIEENLNGQPLPSSFALQDATDYMDVLKRGVPEVLKQADIQPDDIIGLGIDFTASTVVFADKNFTPLNVKEENKDNPHAYTKLWKHHGAEEEAQYMFQTAVKNQNRWLGYYGFNISSEWLIPKLLEVKNHAPDVLEQTAYVMEAGDWVISNLINENVRSNCGRGFKTFWNEEEGFFYDFYEKLDAELPNIVQEKLEGRLVKIGEQAGKLTEECSRMLGLPENLPVAPAIIDAHSGVLGIGSKKKNQLTLVMGTSTCHIMLHEEHVKIPGISGSVKDAIIPGLYAYEAGQSAVGDLFGYAVQQTPAEYTEEAEERGISIYQLLEEKASQKAVGESGLVALDWHNGNRSVLSDSNLSGLLIGLTLHTKAEDIYRAYMEATAFGTKIIMASYEDWGMEVNDVFASGGLPQKSDLLMQIYADVLNRPITVSASDYASGVGAAILGAVAGNAHEDMDATISKMKQPFLKTVEPIPENVEKYEKLFQIYNKLHDEFGFKHSYHVMKDLKEIQEEEEQKKV</sequence>
<dbReference type="CDD" id="cd07781">
    <property type="entry name" value="ASKHA_NBD_FGGY_L-RBK"/>
    <property type="match status" value="1"/>
</dbReference>
<dbReference type="RefSeq" id="WP_379592890.1">
    <property type="nucleotide sequence ID" value="NZ_JBHTKK010000017.1"/>
</dbReference>
<keyword evidence="11" id="KW-1185">Reference proteome</keyword>
<evidence type="ECO:0000313" key="10">
    <source>
        <dbReference type="EMBL" id="MFD1067018.1"/>
    </source>
</evidence>
<keyword evidence="5 7" id="KW-0054">Arabinose catabolism</keyword>
<evidence type="ECO:0000256" key="3">
    <source>
        <dbReference type="ARBA" id="ARBA00022777"/>
    </source>
</evidence>
<comment type="pathway">
    <text evidence="7">Carbohydrate degradation; L-arabinose degradation via L-ribulose; D-xylulose 5-phosphate from L-arabinose (bacterial route): step 2/3.</text>
</comment>
<dbReference type="InterPro" id="IPR000577">
    <property type="entry name" value="Carb_kinase_FGGY"/>
</dbReference>
<comment type="similarity">
    <text evidence="7">Belongs to the ribulokinase family.</text>
</comment>
<evidence type="ECO:0000256" key="2">
    <source>
        <dbReference type="ARBA" id="ARBA00022741"/>
    </source>
</evidence>
<gene>
    <name evidence="7" type="primary">araB</name>
    <name evidence="10" type="ORF">ACFQ19_13390</name>
</gene>
<evidence type="ECO:0000259" key="8">
    <source>
        <dbReference type="Pfam" id="PF00370"/>
    </source>
</evidence>
<dbReference type="InterPro" id="IPR005929">
    <property type="entry name" value="Ribulokinase"/>
</dbReference>
<feature type="domain" description="Carbohydrate kinase FGGY N-terminal" evidence="8">
    <location>
        <begin position="3"/>
        <end position="275"/>
    </location>
</feature>
<dbReference type="InterPro" id="IPR018485">
    <property type="entry name" value="FGGY_C"/>
</dbReference>
<evidence type="ECO:0000256" key="1">
    <source>
        <dbReference type="ARBA" id="ARBA00022679"/>
    </source>
</evidence>
<dbReference type="EC" id="2.7.1.16" evidence="7"/>
<keyword evidence="4 7" id="KW-0067">ATP-binding</keyword>
<keyword evidence="3 7" id="KW-0418">Kinase</keyword>
<dbReference type="PANTHER" id="PTHR43435">
    <property type="entry name" value="RIBULOKINASE"/>
    <property type="match status" value="1"/>
</dbReference>
<organism evidence="10 11">
    <name type="scientific">Oceanobacillus locisalsi</name>
    <dbReference type="NCBI Taxonomy" id="546107"/>
    <lineage>
        <taxon>Bacteria</taxon>
        <taxon>Bacillati</taxon>
        <taxon>Bacillota</taxon>
        <taxon>Bacilli</taxon>
        <taxon>Bacillales</taxon>
        <taxon>Bacillaceae</taxon>
        <taxon>Oceanobacillus</taxon>
    </lineage>
</organism>
<evidence type="ECO:0000313" key="11">
    <source>
        <dbReference type="Proteomes" id="UP001597041"/>
    </source>
</evidence>
<dbReference type="Gene3D" id="1.20.58.2240">
    <property type="match status" value="1"/>
</dbReference>
<name>A0ABW3NIR8_9BACI</name>
<reference evidence="11" key="1">
    <citation type="journal article" date="2019" name="Int. J. Syst. Evol. Microbiol.">
        <title>The Global Catalogue of Microorganisms (GCM) 10K type strain sequencing project: providing services to taxonomists for standard genome sequencing and annotation.</title>
        <authorList>
            <consortium name="The Broad Institute Genomics Platform"/>
            <consortium name="The Broad Institute Genome Sequencing Center for Infectious Disease"/>
            <person name="Wu L."/>
            <person name="Ma J."/>
        </authorList>
    </citation>
    <scope>NUCLEOTIDE SEQUENCE [LARGE SCALE GENOMIC DNA]</scope>
    <source>
        <strain evidence="11">CCUG 56608</strain>
    </source>
</reference>
<dbReference type="NCBIfam" id="NF003154">
    <property type="entry name" value="PRK04123.1"/>
    <property type="match status" value="1"/>
</dbReference>
<dbReference type="InterPro" id="IPR018484">
    <property type="entry name" value="FGGY_N"/>
</dbReference>
<evidence type="ECO:0000259" key="9">
    <source>
        <dbReference type="Pfam" id="PF02782"/>
    </source>
</evidence>
<feature type="domain" description="Carbohydrate kinase FGGY C-terminal" evidence="9">
    <location>
        <begin position="285"/>
        <end position="481"/>
    </location>
</feature>
<dbReference type="PANTHER" id="PTHR43435:SF4">
    <property type="entry name" value="FGGY CARBOHYDRATE KINASE DOMAIN-CONTAINING PROTEIN"/>
    <property type="match status" value="1"/>
</dbReference>
<dbReference type="Pfam" id="PF02782">
    <property type="entry name" value="FGGY_C"/>
    <property type="match status" value="1"/>
</dbReference>
<dbReference type="Gene3D" id="3.30.420.40">
    <property type="match status" value="1"/>
</dbReference>
<dbReference type="InterPro" id="IPR043129">
    <property type="entry name" value="ATPase_NBD"/>
</dbReference>
<dbReference type="GO" id="GO:0008741">
    <property type="term" value="F:ribulokinase activity"/>
    <property type="evidence" value="ECO:0007669"/>
    <property type="project" value="UniProtKB-EC"/>
</dbReference>
<proteinExistence type="inferred from homology"/>
<dbReference type="SUPFAM" id="SSF53067">
    <property type="entry name" value="Actin-like ATPase domain"/>
    <property type="match status" value="2"/>
</dbReference>
<evidence type="ECO:0000256" key="7">
    <source>
        <dbReference type="HAMAP-Rule" id="MF_00520"/>
    </source>
</evidence>
<comment type="caution">
    <text evidence="10">The sequence shown here is derived from an EMBL/GenBank/DDBJ whole genome shotgun (WGS) entry which is preliminary data.</text>
</comment>
<comment type="catalytic activity">
    <reaction evidence="7">
        <text>L-ribulose + ATP = L-ribulose 5-phosphate + ADP + H(+)</text>
        <dbReference type="Rhea" id="RHEA:22072"/>
        <dbReference type="ChEBI" id="CHEBI:15378"/>
        <dbReference type="ChEBI" id="CHEBI:16880"/>
        <dbReference type="ChEBI" id="CHEBI:30616"/>
        <dbReference type="ChEBI" id="CHEBI:58226"/>
        <dbReference type="ChEBI" id="CHEBI:456216"/>
        <dbReference type="EC" id="2.7.1.16"/>
    </reaction>
</comment>
<keyword evidence="1 7" id="KW-0808">Transferase</keyword>